<sequence>MTDALKLAEMQRTNIEFERQRHLANWLIKSSPHMATPPATTTTTAAATTATQQQQQQQHQASHTSSNNCGTATTALTAAAQIATATTSNNTTASTTAATNPSSSLIPATSLLSSSNNGATHTTNSANLPANNLNGSSAAGHTSANAPNHHHHNNHHHYNAKQHGNSSGCVSATNNTSTNTNPVFYLMASNGNTGAVGGGCSANAISSSNVTSSSKHTGPFMGPHSAAAVHHPHSQRGLHHLAEGRKAKLRRFNSHDTSSNMFSVADFENARLARRNEIELKQRLQRRMRHGYSGGTGSGGLLTGGPCGQGLLTGGMGDYSTGDSKTSKNSNESQNEPLQVEEFLERYSLPRVVRISYKTLFSNETLQSSSSNNSSTATSNSSTSAKNTVPATSTSPNDANMLSSNSNSNTGTSSSSTSSGLGVGGVNANPLSQTMGSNSSNNSGGKTLPIEGNQANDNANHNGQHEEEQGELFLLYRLVRQRHIYHGHNSKTTVANRKKGVMIPQEFPGYFSLLNDRGLPTATLYTSLVQLVRERVCKFISVENMPAFMESQANGSNANSPTEGCLNIYSSNSNNANNRPQYVKTTARGGQVFKLLAVYEDGKQEHTAIGSTISCGGLGNSKPNSSHGREKERSRYAQLLNEQRQTLYVSLATKGKFYEIEPGIPQILQKRLDMSSEAGQKKINPDCVHRITALITPHKELPMTLKYISGPTGCANAIPENICINRITTENVIIACPIEDVDMQSPLHLRKLHLTKEMQLVKNTLGFENEQRMLANTNVQNILKFCQFNCDQFLKMVEVEILQRSERSISKSRVEGLKILKPLHLPKLLRREKTTISAHEKEDSIIFLSKTDLQNLENKEQAFDQQANRISEKMKVFQSTKKKWFKKQDKNSVKSLTSLDLDVQAKKMSMERYSDMSKLLQERFGDKTHTQHEHSECASELSGGNSDIGCSDTETTTLATINEKFNKFASNKIMATEPNILQKSMSLQDIDVIGRQLRKPDLLASHHTTDTISEAGTDIEDMENREPLQTSFITEKLYNEFHVKTKQYSKSSSSLHQLLNFSLPQKMQIGENKRSLAQLKNQTNQNHNNSNNRSFDKRLEFNIGEPVTGRRAAGGLSLLGHHSQSQNTSLMSPLTPTSFIEDDLPYSSVRDSLILSSDEGSPPDVPAGTIRQALHLLDYTKENIYAEICHEASAMGGIPSSHTRDTFSAATHSTQISDDYGDYASLTYTPQQAATAAATSASAHNLGSAISRVQINCSASPVSYHTVYLGDEPLGENYAANKVNSKPITTNNNNNHSNKTHKARNNARSHITTVDVGTNGTIGARALSGSQSDSGGLDNIYNTLK</sequence>
<dbReference type="EMBL" id="JRES01000941">
    <property type="protein sequence ID" value="KNC26983.1"/>
    <property type="molecule type" value="Genomic_DNA"/>
</dbReference>
<proteinExistence type="predicted"/>
<feature type="region of interest" description="Disordered" evidence="1">
    <location>
        <begin position="87"/>
        <end position="174"/>
    </location>
</feature>
<feature type="compositionally biased region" description="Low complexity" evidence="1">
    <location>
        <begin position="87"/>
        <end position="104"/>
    </location>
</feature>
<dbReference type="STRING" id="7375.A0A0L0C3R8"/>
<feature type="compositionally biased region" description="Low complexity" evidence="1">
    <location>
        <begin position="1327"/>
        <end position="1338"/>
    </location>
</feature>
<feature type="compositionally biased region" description="Low complexity" evidence="1">
    <location>
        <begin position="368"/>
        <end position="388"/>
    </location>
</feature>
<feature type="compositionally biased region" description="Gly residues" evidence="1">
    <location>
        <begin position="292"/>
        <end position="317"/>
    </location>
</feature>
<feature type="compositionally biased region" description="Polar residues" evidence="1">
    <location>
        <begin position="105"/>
        <end position="146"/>
    </location>
</feature>
<feature type="region of interest" description="Disordered" evidence="1">
    <location>
        <begin position="1325"/>
        <end position="1345"/>
    </location>
</feature>
<organism evidence="2 3">
    <name type="scientific">Lucilia cuprina</name>
    <name type="common">Green bottle fly</name>
    <name type="synonym">Australian sheep blowfly</name>
    <dbReference type="NCBI Taxonomy" id="7375"/>
    <lineage>
        <taxon>Eukaryota</taxon>
        <taxon>Metazoa</taxon>
        <taxon>Ecdysozoa</taxon>
        <taxon>Arthropoda</taxon>
        <taxon>Hexapoda</taxon>
        <taxon>Insecta</taxon>
        <taxon>Pterygota</taxon>
        <taxon>Neoptera</taxon>
        <taxon>Endopterygota</taxon>
        <taxon>Diptera</taxon>
        <taxon>Brachycera</taxon>
        <taxon>Muscomorpha</taxon>
        <taxon>Oestroidea</taxon>
        <taxon>Calliphoridae</taxon>
        <taxon>Luciliinae</taxon>
        <taxon>Lucilia</taxon>
    </lineage>
</organism>
<feature type="compositionally biased region" description="Polar residues" evidence="1">
    <location>
        <begin position="453"/>
        <end position="462"/>
    </location>
</feature>
<feature type="compositionally biased region" description="Low complexity" evidence="1">
    <location>
        <begin position="402"/>
        <end position="420"/>
    </location>
</feature>
<dbReference type="Proteomes" id="UP000037069">
    <property type="component" value="Unassembled WGS sequence"/>
</dbReference>
<reference evidence="2 3" key="1">
    <citation type="journal article" date="2015" name="Nat. Commun.">
        <title>Lucilia cuprina genome unlocks parasitic fly biology to underpin future interventions.</title>
        <authorList>
            <person name="Anstead C.A."/>
            <person name="Korhonen P.K."/>
            <person name="Young N.D."/>
            <person name="Hall R.S."/>
            <person name="Jex A.R."/>
            <person name="Murali S.C."/>
            <person name="Hughes D.S."/>
            <person name="Lee S.F."/>
            <person name="Perry T."/>
            <person name="Stroehlein A.J."/>
            <person name="Ansell B.R."/>
            <person name="Breugelmans B."/>
            <person name="Hofmann A."/>
            <person name="Qu J."/>
            <person name="Dugan S."/>
            <person name="Lee S.L."/>
            <person name="Chao H."/>
            <person name="Dinh H."/>
            <person name="Han Y."/>
            <person name="Doddapaneni H.V."/>
            <person name="Worley K.C."/>
            <person name="Muzny D.M."/>
            <person name="Ioannidis P."/>
            <person name="Waterhouse R.M."/>
            <person name="Zdobnov E.M."/>
            <person name="James P.J."/>
            <person name="Bagnall N.H."/>
            <person name="Kotze A.C."/>
            <person name="Gibbs R.A."/>
            <person name="Richards S."/>
            <person name="Batterham P."/>
            <person name="Gasser R.B."/>
        </authorList>
    </citation>
    <scope>NUCLEOTIDE SEQUENCE [LARGE SCALE GENOMIC DNA]</scope>
    <source>
        <strain evidence="2 3">LS</strain>
        <tissue evidence="2">Full body</tissue>
    </source>
</reference>
<evidence type="ECO:0000256" key="1">
    <source>
        <dbReference type="SAM" id="MobiDB-lite"/>
    </source>
</evidence>
<comment type="caution">
    <text evidence="2">The sequence shown here is derived from an EMBL/GenBank/DDBJ whole genome shotgun (WGS) entry which is preliminary data.</text>
</comment>
<feature type="region of interest" description="Disordered" evidence="1">
    <location>
        <begin position="365"/>
        <end position="467"/>
    </location>
</feature>
<name>A0A0L0C3R8_LUCCU</name>
<dbReference type="OMA" id="RINVPPC"/>
<feature type="region of interest" description="Disordered" evidence="1">
    <location>
        <begin position="31"/>
        <end position="68"/>
    </location>
</feature>
<feature type="compositionally biased region" description="Low complexity" evidence="1">
    <location>
        <begin position="436"/>
        <end position="445"/>
    </location>
</feature>
<dbReference type="OrthoDB" id="6076990at2759"/>
<evidence type="ECO:0000313" key="3">
    <source>
        <dbReference type="Proteomes" id="UP000037069"/>
    </source>
</evidence>
<feature type="compositionally biased region" description="Polar residues" evidence="1">
    <location>
        <begin position="389"/>
        <end position="401"/>
    </location>
</feature>
<evidence type="ECO:0008006" key="4">
    <source>
        <dbReference type="Google" id="ProtNLM"/>
    </source>
</evidence>
<accession>A0A0L0C3R8</accession>
<gene>
    <name evidence="2" type="ORF">FF38_09212</name>
</gene>
<protein>
    <recommendedName>
        <fullName evidence="4">CABIT domain-containing protein</fullName>
    </recommendedName>
</protein>
<keyword evidence="3" id="KW-1185">Reference proteome</keyword>
<feature type="region of interest" description="Disordered" evidence="1">
    <location>
        <begin position="614"/>
        <end position="633"/>
    </location>
</feature>
<dbReference type="PANTHER" id="PTHR42264">
    <property type="entry name" value="EPHRIN_REC_LIKE DOMAIN-CONTAINING PROTEIN"/>
    <property type="match status" value="1"/>
</dbReference>
<feature type="compositionally biased region" description="Polar residues" evidence="1">
    <location>
        <begin position="321"/>
        <end position="337"/>
    </location>
</feature>
<feature type="compositionally biased region" description="Polar residues" evidence="1">
    <location>
        <begin position="162"/>
        <end position="172"/>
    </location>
</feature>
<feature type="compositionally biased region" description="Low complexity" evidence="1">
    <location>
        <begin position="36"/>
        <end position="68"/>
    </location>
</feature>
<feature type="region of interest" description="Disordered" evidence="1">
    <location>
        <begin position="290"/>
        <end position="339"/>
    </location>
</feature>
<feature type="compositionally biased region" description="Basic residues" evidence="1">
    <location>
        <begin position="148"/>
        <end position="160"/>
    </location>
</feature>
<evidence type="ECO:0000313" key="2">
    <source>
        <dbReference type="EMBL" id="KNC26983.1"/>
    </source>
</evidence>